<dbReference type="AlphaFoldDB" id="A0A2P5DFC8"/>
<proteinExistence type="predicted"/>
<dbReference type="EMBL" id="JXTB01000041">
    <property type="protein sequence ID" value="PON71996.1"/>
    <property type="molecule type" value="Genomic_DNA"/>
</dbReference>
<evidence type="ECO:0000313" key="2">
    <source>
        <dbReference type="EMBL" id="PON71996.1"/>
    </source>
</evidence>
<evidence type="ECO:0000256" key="1">
    <source>
        <dbReference type="SAM" id="MobiDB-lite"/>
    </source>
</evidence>
<feature type="compositionally biased region" description="Polar residues" evidence="1">
    <location>
        <begin position="43"/>
        <end position="52"/>
    </location>
</feature>
<comment type="caution">
    <text evidence="2">The sequence shown here is derived from an EMBL/GenBank/DDBJ whole genome shotgun (WGS) entry which is preliminary data.</text>
</comment>
<feature type="compositionally biased region" description="Basic residues" evidence="1">
    <location>
        <begin position="62"/>
        <end position="74"/>
    </location>
</feature>
<name>A0A2P5DFC8_PARAD</name>
<sequence>MKRTRRNRTVQSELNRWRWWEVRDLKQRWRMKEMEKTERRRSAVTNDKTATSKAKLMEKLEYKKKKKQKERKRK</sequence>
<evidence type="ECO:0000313" key="3">
    <source>
        <dbReference type="Proteomes" id="UP000237105"/>
    </source>
</evidence>
<reference evidence="3" key="1">
    <citation type="submission" date="2016-06" db="EMBL/GenBank/DDBJ databases">
        <title>Parallel loss of symbiosis genes in relatives of nitrogen-fixing non-legume Parasponia.</title>
        <authorList>
            <person name="Van Velzen R."/>
            <person name="Holmer R."/>
            <person name="Bu F."/>
            <person name="Rutten L."/>
            <person name="Van Zeijl A."/>
            <person name="Liu W."/>
            <person name="Santuari L."/>
            <person name="Cao Q."/>
            <person name="Sharma T."/>
            <person name="Shen D."/>
            <person name="Roswanjaya Y."/>
            <person name="Wardhani T."/>
            <person name="Kalhor M.S."/>
            <person name="Jansen J."/>
            <person name="Van den Hoogen J."/>
            <person name="Gungor B."/>
            <person name="Hartog M."/>
            <person name="Hontelez J."/>
            <person name="Verver J."/>
            <person name="Yang W.-C."/>
            <person name="Schijlen E."/>
            <person name="Repin R."/>
            <person name="Schilthuizen M."/>
            <person name="Schranz E."/>
            <person name="Heidstra R."/>
            <person name="Miyata K."/>
            <person name="Fedorova E."/>
            <person name="Kohlen W."/>
            <person name="Bisseling T."/>
            <person name="Smit S."/>
            <person name="Geurts R."/>
        </authorList>
    </citation>
    <scope>NUCLEOTIDE SEQUENCE [LARGE SCALE GENOMIC DNA]</scope>
    <source>
        <strain evidence="3">cv. WU1-14</strain>
    </source>
</reference>
<accession>A0A2P5DFC8</accession>
<feature type="region of interest" description="Disordered" evidence="1">
    <location>
        <begin position="33"/>
        <end position="74"/>
    </location>
</feature>
<protein>
    <submittedName>
        <fullName evidence="2">Uncharacterized protein</fullName>
    </submittedName>
</protein>
<keyword evidence="3" id="KW-1185">Reference proteome</keyword>
<dbReference type="Proteomes" id="UP000237105">
    <property type="component" value="Unassembled WGS sequence"/>
</dbReference>
<organism evidence="2 3">
    <name type="scientific">Parasponia andersonii</name>
    <name type="common">Sponia andersonii</name>
    <dbReference type="NCBI Taxonomy" id="3476"/>
    <lineage>
        <taxon>Eukaryota</taxon>
        <taxon>Viridiplantae</taxon>
        <taxon>Streptophyta</taxon>
        <taxon>Embryophyta</taxon>
        <taxon>Tracheophyta</taxon>
        <taxon>Spermatophyta</taxon>
        <taxon>Magnoliopsida</taxon>
        <taxon>eudicotyledons</taxon>
        <taxon>Gunneridae</taxon>
        <taxon>Pentapetalae</taxon>
        <taxon>rosids</taxon>
        <taxon>fabids</taxon>
        <taxon>Rosales</taxon>
        <taxon>Cannabaceae</taxon>
        <taxon>Parasponia</taxon>
    </lineage>
</organism>
<gene>
    <name evidence="2" type="ORF">PanWU01x14_068380</name>
</gene>